<dbReference type="Proteomes" id="UP000230066">
    <property type="component" value="Unassembled WGS sequence"/>
</dbReference>
<protein>
    <submittedName>
        <fullName evidence="1">ATP-binding cassette sub-family F member 1</fullName>
    </submittedName>
</protein>
<keyword evidence="1" id="KW-0547">Nucleotide-binding</keyword>
<dbReference type="EMBL" id="JXXN02003104">
    <property type="protein sequence ID" value="THD21961.1"/>
    <property type="molecule type" value="Genomic_DNA"/>
</dbReference>
<evidence type="ECO:0000313" key="2">
    <source>
        <dbReference type="Proteomes" id="UP000230066"/>
    </source>
</evidence>
<proteinExistence type="predicted"/>
<dbReference type="GO" id="GO:0005524">
    <property type="term" value="F:ATP binding"/>
    <property type="evidence" value="ECO:0007669"/>
    <property type="project" value="UniProtKB-KW"/>
</dbReference>
<dbReference type="AlphaFoldDB" id="A0A4E0R879"/>
<keyword evidence="2" id="KW-1185">Reference proteome</keyword>
<comment type="caution">
    <text evidence="1">The sequence shown here is derived from an EMBL/GenBank/DDBJ whole genome shotgun (WGS) entry which is preliminary data.</text>
</comment>
<keyword evidence="1" id="KW-0067">ATP-binding</keyword>
<sequence>MFHTTIGHLIQPGGFLCRVRLDNIELVVCAQEVFKNQPGSIDSASAEHLFSLASRALTNHIINSGQPLEVLCGMLLPLLRLLEELSFKHQVITHLRQDTLQLNLPEPHAKMPELDEAEEREHLGLAASMQSAQSRSFPGPVWLFKHVYSLTRVWIQAHFPSLDTRF</sequence>
<gene>
    <name evidence="1" type="ORF">D915_007197</name>
</gene>
<evidence type="ECO:0000313" key="1">
    <source>
        <dbReference type="EMBL" id="THD21961.1"/>
    </source>
</evidence>
<name>A0A4E0R879_FASHE</name>
<organism evidence="1 2">
    <name type="scientific">Fasciola hepatica</name>
    <name type="common">Liver fluke</name>
    <dbReference type="NCBI Taxonomy" id="6192"/>
    <lineage>
        <taxon>Eukaryota</taxon>
        <taxon>Metazoa</taxon>
        <taxon>Spiralia</taxon>
        <taxon>Lophotrochozoa</taxon>
        <taxon>Platyhelminthes</taxon>
        <taxon>Trematoda</taxon>
        <taxon>Digenea</taxon>
        <taxon>Plagiorchiida</taxon>
        <taxon>Echinostomata</taxon>
        <taxon>Echinostomatoidea</taxon>
        <taxon>Fasciolidae</taxon>
        <taxon>Fasciola</taxon>
    </lineage>
</organism>
<accession>A0A4E0R879</accession>
<reference evidence="1" key="1">
    <citation type="submission" date="2019-03" db="EMBL/GenBank/DDBJ databases">
        <title>Improved annotation for the trematode Fasciola hepatica.</title>
        <authorList>
            <person name="Choi Y.-J."/>
            <person name="Martin J."/>
            <person name="Mitreva M."/>
        </authorList>
    </citation>
    <scope>NUCLEOTIDE SEQUENCE [LARGE SCALE GENOMIC DNA]</scope>
</reference>